<evidence type="ECO:0000256" key="3">
    <source>
        <dbReference type="ARBA" id="ARBA00006047"/>
    </source>
</evidence>
<evidence type="ECO:0000256" key="8">
    <source>
        <dbReference type="PIRSR" id="PIRSR000460-1"/>
    </source>
</evidence>
<keyword evidence="4 9" id="KW-0328">Glycosyltransferase</keyword>
<organism evidence="11 12">
    <name type="scientific">Filobasidium floriforme</name>
    <dbReference type="NCBI Taxonomy" id="5210"/>
    <lineage>
        <taxon>Eukaryota</taxon>
        <taxon>Fungi</taxon>
        <taxon>Dikarya</taxon>
        <taxon>Basidiomycota</taxon>
        <taxon>Agaricomycotina</taxon>
        <taxon>Tremellomycetes</taxon>
        <taxon>Filobasidiales</taxon>
        <taxon>Filobasidiaceae</taxon>
        <taxon>Filobasidium</taxon>
    </lineage>
</organism>
<evidence type="ECO:0000313" key="11">
    <source>
        <dbReference type="EMBL" id="KAG7562385.1"/>
    </source>
</evidence>
<comment type="caution">
    <text evidence="11">The sequence shown here is derived from an EMBL/GenBank/DDBJ whole genome shotgun (WGS) entry which is preliminary data.</text>
</comment>
<protein>
    <recommendedName>
        <fullName evidence="9">Alpha-1,4 glucan phosphorylase</fullName>
        <ecNumber evidence="9">2.4.1.1</ecNumber>
    </recommendedName>
</protein>
<dbReference type="OrthoDB" id="9215500at2759"/>
<evidence type="ECO:0000313" key="12">
    <source>
        <dbReference type="Proteomes" id="UP000812966"/>
    </source>
</evidence>
<dbReference type="Pfam" id="PF00343">
    <property type="entry name" value="Phosphorylase"/>
    <property type="match status" value="1"/>
</dbReference>
<comment type="function">
    <text evidence="9">Allosteric enzyme that catalyzes the rate-limiting step in glycogen catabolism, the phosphorolytic cleavage of glycogen to produce glucose-1-phosphate, and plays a central role in maintaining cellular and organismal glucose homeostasis.</text>
</comment>
<sequence>MALRPQHTGDSIRSERSFHSSHGHQTPVLSRKSSIANTKINTAQIGVPLPKEAGDSDGFGARPRMHKRSLTGNYDPSQGAEPETKWPIGDEKTWKDALKADEEKDVKSIAAHVVHHVSTTLARQPFNANDSVAYQACALAIRDELIRRWNTTTSYHTKVAPKRAYYFSLEYLMGRTLDNAVLNLDMKDMVAETMGKLGFNFEDLLDEERDAGLGNGGLGRLAACYLDSATTLDLPVWGYGLRYDYGIFKQLIDENGRQVEAPDPWLAEPNPFEIPRNDIRYPVRFFGQVEKQGDRCYWWGGQEVQAMAYDVPIPGWKTKNVNNIRLWSAKPITGFDLQSFNAGDYERAVAASQSAETITRVLYPNDNTTAGKELRLKQQYLWCCASLQDILRRYKKLDLPWSQLPTMISIQCNDTHPIIAIPELQRVLVDEEHLPFDEAWEIVKACFFYTNHTVLPEALETWPVPLMEHLLPRHMQIIYDINWSFLQAVAKKFPGDQDRLGRMSLIEESQPRRVRMGYLAVVGTTKVNGVAALHSGLVRSVLFKDFVEFYGPSKFTNVTNGITPRRFLHQANPELSSLITSCIGTDEWLKDLSLIGKFEPFVENPQVRKSFQAIKESNKLRLAELVEKELGIALDPTALFTVQAKRFHEYKRQTLNVFGCIHRYLKIKAMTPSERKKVTPHVAFFAGKAAPGYAMAKLMIQLINNVGRVVNNDREVGDLFKVVMLADYSVSLAEVLMPAADLSVQISTAGTEASGTGNMKLSINGALMLGTVDGANVEIAEEVDEEQCFLFGHLTPDVDHVRYLNEYQAMPLQERCAELAKVFDAIKGGMFGNGNGDNYTSLLYTVEHVDHYLVANDFESYLRAEALADDLFTNNHEEWVRRAMLTTARMGKFSSDRAVAEYAEELWNIEPARVPEH</sequence>
<gene>
    <name evidence="11" type="ORF">FFLO_02165</name>
</gene>
<keyword evidence="12" id="KW-1185">Reference proteome</keyword>
<evidence type="ECO:0000256" key="9">
    <source>
        <dbReference type="RuleBase" id="RU000587"/>
    </source>
</evidence>
<dbReference type="PANTHER" id="PTHR11468">
    <property type="entry name" value="GLYCOGEN PHOSPHORYLASE"/>
    <property type="match status" value="1"/>
</dbReference>
<feature type="modified residue" description="N6-(pyridoxal phosphate)lysine" evidence="8">
    <location>
        <position position="760"/>
    </location>
</feature>
<dbReference type="InterPro" id="IPR011833">
    <property type="entry name" value="Glycg_phsphrylas"/>
</dbReference>
<dbReference type="PIRSF" id="PIRSF000460">
    <property type="entry name" value="Pprylas_GlgP"/>
    <property type="match status" value="1"/>
</dbReference>
<feature type="region of interest" description="Disordered" evidence="10">
    <location>
        <begin position="1"/>
        <end position="87"/>
    </location>
</feature>
<evidence type="ECO:0000256" key="4">
    <source>
        <dbReference type="ARBA" id="ARBA00022676"/>
    </source>
</evidence>
<dbReference type="NCBIfam" id="TIGR02093">
    <property type="entry name" value="P_ylase"/>
    <property type="match status" value="1"/>
</dbReference>
<evidence type="ECO:0000256" key="7">
    <source>
        <dbReference type="ARBA" id="ARBA00023277"/>
    </source>
</evidence>
<dbReference type="EC" id="2.4.1.1" evidence="9"/>
<evidence type="ECO:0000256" key="2">
    <source>
        <dbReference type="ARBA" id="ARBA00001933"/>
    </source>
</evidence>
<dbReference type="GO" id="GO:0008184">
    <property type="term" value="F:glycogen phosphorylase activity"/>
    <property type="evidence" value="ECO:0007669"/>
    <property type="project" value="InterPro"/>
</dbReference>
<dbReference type="PANTHER" id="PTHR11468:SF3">
    <property type="entry name" value="GLYCOGEN PHOSPHORYLASE, LIVER FORM"/>
    <property type="match status" value="1"/>
</dbReference>
<dbReference type="CDD" id="cd04300">
    <property type="entry name" value="GT35_Glycogen_Phosphorylase"/>
    <property type="match status" value="1"/>
</dbReference>
<comment type="similarity">
    <text evidence="3 9">Belongs to the glycogen phosphorylase family.</text>
</comment>
<evidence type="ECO:0000256" key="1">
    <source>
        <dbReference type="ARBA" id="ARBA00001275"/>
    </source>
</evidence>
<comment type="cofactor">
    <cofactor evidence="2 9">
        <name>pyridoxal 5'-phosphate</name>
        <dbReference type="ChEBI" id="CHEBI:597326"/>
    </cofactor>
</comment>
<dbReference type="GO" id="GO:0005980">
    <property type="term" value="P:glycogen catabolic process"/>
    <property type="evidence" value="ECO:0007669"/>
    <property type="project" value="TreeGrafter"/>
</dbReference>
<keyword evidence="7 9" id="KW-0119">Carbohydrate metabolism</keyword>
<evidence type="ECO:0000256" key="6">
    <source>
        <dbReference type="ARBA" id="ARBA00022898"/>
    </source>
</evidence>
<reference evidence="11" key="1">
    <citation type="submission" date="2020-04" db="EMBL/GenBank/DDBJ databases">
        <title>Analysis of mating type loci in Filobasidium floriforme.</title>
        <authorList>
            <person name="Nowrousian M."/>
        </authorList>
    </citation>
    <scope>NUCLEOTIDE SEQUENCE</scope>
    <source>
        <strain evidence="11">CBS 6242</strain>
    </source>
</reference>
<dbReference type="Proteomes" id="UP000812966">
    <property type="component" value="Unassembled WGS sequence"/>
</dbReference>
<feature type="compositionally biased region" description="Polar residues" evidence="10">
    <location>
        <begin position="23"/>
        <end position="44"/>
    </location>
</feature>
<accession>A0A8K0NS27</accession>
<dbReference type="InterPro" id="IPR000811">
    <property type="entry name" value="Glyco_trans_35"/>
</dbReference>
<dbReference type="FunFam" id="3.40.50.2000:FF:000002">
    <property type="entry name" value="Alpha-1,4 glucan phosphorylase"/>
    <property type="match status" value="1"/>
</dbReference>
<dbReference type="EMBL" id="JABELV010000033">
    <property type="protein sequence ID" value="KAG7562385.1"/>
    <property type="molecule type" value="Genomic_DNA"/>
</dbReference>
<keyword evidence="6 8" id="KW-0663">Pyridoxal phosphate</keyword>
<dbReference type="SUPFAM" id="SSF53756">
    <property type="entry name" value="UDP-Glycosyltransferase/glycogen phosphorylase"/>
    <property type="match status" value="1"/>
</dbReference>
<dbReference type="GO" id="GO:0005737">
    <property type="term" value="C:cytoplasm"/>
    <property type="evidence" value="ECO:0007669"/>
    <property type="project" value="TreeGrafter"/>
</dbReference>
<dbReference type="AlphaFoldDB" id="A0A8K0NS27"/>
<dbReference type="GO" id="GO:0030170">
    <property type="term" value="F:pyridoxal phosphate binding"/>
    <property type="evidence" value="ECO:0007669"/>
    <property type="project" value="InterPro"/>
</dbReference>
<comment type="catalytic activity">
    <reaction evidence="1 9">
        <text>[(1-&gt;4)-alpha-D-glucosyl](n) + phosphate = [(1-&gt;4)-alpha-D-glucosyl](n-1) + alpha-D-glucose 1-phosphate</text>
        <dbReference type="Rhea" id="RHEA:41732"/>
        <dbReference type="Rhea" id="RHEA-COMP:9584"/>
        <dbReference type="Rhea" id="RHEA-COMP:9586"/>
        <dbReference type="ChEBI" id="CHEBI:15444"/>
        <dbReference type="ChEBI" id="CHEBI:43474"/>
        <dbReference type="ChEBI" id="CHEBI:58601"/>
        <dbReference type="EC" id="2.4.1.1"/>
    </reaction>
</comment>
<evidence type="ECO:0000256" key="10">
    <source>
        <dbReference type="SAM" id="MobiDB-lite"/>
    </source>
</evidence>
<proteinExistence type="inferred from homology"/>
<evidence type="ECO:0000256" key="5">
    <source>
        <dbReference type="ARBA" id="ARBA00022679"/>
    </source>
</evidence>
<dbReference type="Gene3D" id="3.40.50.2000">
    <property type="entry name" value="Glycogen Phosphorylase B"/>
    <property type="match status" value="2"/>
</dbReference>
<name>A0A8K0NS27_9TREE</name>
<keyword evidence="5 9" id="KW-0808">Transferase</keyword>